<dbReference type="Proteomes" id="UP000079169">
    <property type="component" value="Unplaced"/>
</dbReference>
<feature type="coiled-coil region" evidence="1">
    <location>
        <begin position="89"/>
        <end position="116"/>
    </location>
</feature>
<evidence type="ECO:0000256" key="1">
    <source>
        <dbReference type="SAM" id="Coils"/>
    </source>
</evidence>
<feature type="compositionally biased region" description="Polar residues" evidence="2">
    <location>
        <begin position="232"/>
        <end position="242"/>
    </location>
</feature>
<dbReference type="RefSeq" id="XP_008472142.1">
    <property type="nucleotide sequence ID" value="XM_008473920.2"/>
</dbReference>
<dbReference type="PaxDb" id="121845-A0A1S3D2M8"/>
<keyword evidence="3" id="KW-1185">Reference proteome</keyword>
<dbReference type="AlphaFoldDB" id="A0A1S3D2M8"/>
<feature type="region of interest" description="Disordered" evidence="2">
    <location>
        <begin position="1"/>
        <end position="23"/>
    </location>
</feature>
<organism evidence="3 4">
    <name type="scientific">Diaphorina citri</name>
    <name type="common">Asian citrus psyllid</name>
    <dbReference type="NCBI Taxonomy" id="121845"/>
    <lineage>
        <taxon>Eukaryota</taxon>
        <taxon>Metazoa</taxon>
        <taxon>Ecdysozoa</taxon>
        <taxon>Arthropoda</taxon>
        <taxon>Hexapoda</taxon>
        <taxon>Insecta</taxon>
        <taxon>Pterygota</taxon>
        <taxon>Neoptera</taxon>
        <taxon>Paraneoptera</taxon>
        <taxon>Hemiptera</taxon>
        <taxon>Sternorrhyncha</taxon>
        <taxon>Psylloidea</taxon>
        <taxon>Psyllidae</taxon>
        <taxon>Diaphorininae</taxon>
        <taxon>Diaphorina</taxon>
    </lineage>
</organism>
<feature type="compositionally biased region" description="Basic residues" evidence="2">
    <location>
        <begin position="364"/>
        <end position="374"/>
    </location>
</feature>
<sequence length="483" mass="54125">MNKNPRDMNFMGTNHLKNAKRGSPNLPGIEKAHPFLESDIKTNNGFRGKGPVFQVHTIPEFHPVVESKTNYYSLDRSISTNKHVLHHYAEDLKQHVQQELSDLRKLSEAIQKFRRTADKGFRPFTSKVARHADNTMTISLTIEPDSLDRPLSKAKVTSEIFKRPVPVEKQKDSSNSKSPVLTFKERVFKRPVPVEKQKDSSNSKSPVLTFKERGELSSFKSPRLSKSKDASKNQSKSKSNGRTQDRNIVDNVDLDERKICSRNFTKLTGEDNVPLDEVQDGNPVSKSDTKAKKDGEEATSFIIHGEHGTFQLRITDACQTMAKDEEKILQPRESKASGDVVQGPGPSGAASTAEGKVFKDGKTKTSRRKKKLTLKNKYQLRPSRLGVPKVACPRTTTDAPSPTVVSSPTLKKSAPLNRSLTKSAQTTHRTPQKSTWVVKPERKRKGRNTKTNLVDSKDMNDEGKTFEEKSTVYRLNHILSSSP</sequence>
<feature type="region of interest" description="Disordered" evidence="2">
    <location>
        <begin position="192"/>
        <end position="250"/>
    </location>
</feature>
<proteinExistence type="predicted"/>
<evidence type="ECO:0000313" key="4">
    <source>
        <dbReference type="RefSeq" id="XP_008472142.1"/>
    </source>
</evidence>
<feature type="compositionally biased region" description="Basic and acidic residues" evidence="2">
    <location>
        <begin position="192"/>
        <end position="201"/>
    </location>
</feature>
<feature type="region of interest" description="Disordered" evidence="2">
    <location>
        <begin position="389"/>
        <end position="465"/>
    </location>
</feature>
<gene>
    <name evidence="4" type="primary">LOC103509313</name>
</gene>
<protein>
    <submittedName>
        <fullName evidence="4">Uncharacterized protein LOC103509313</fullName>
    </submittedName>
</protein>
<feature type="compositionally biased region" description="Polar residues" evidence="2">
    <location>
        <begin position="394"/>
        <end position="435"/>
    </location>
</feature>
<evidence type="ECO:0000313" key="3">
    <source>
        <dbReference type="Proteomes" id="UP000079169"/>
    </source>
</evidence>
<reference evidence="4" key="1">
    <citation type="submission" date="2025-08" db="UniProtKB">
        <authorList>
            <consortium name="RefSeq"/>
        </authorList>
    </citation>
    <scope>IDENTIFICATION</scope>
</reference>
<keyword evidence="1" id="KW-0175">Coiled coil</keyword>
<feature type="region of interest" description="Disordered" evidence="2">
    <location>
        <begin position="271"/>
        <end position="295"/>
    </location>
</feature>
<feature type="region of interest" description="Disordered" evidence="2">
    <location>
        <begin position="330"/>
        <end position="375"/>
    </location>
</feature>
<name>A0A1S3D2M8_DIACI</name>
<feature type="compositionally biased region" description="Basic and acidic residues" evidence="2">
    <location>
        <begin position="455"/>
        <end position="465"/>
    </location>
</feature>
<dbReference type="KEGG" id="dci:103509313"/>
<dbReference type="GeneID" id="103509313"/>
<accession>A0A1S3D2M8</accession>
<evidence type="ECO:0000256" key="2">
    <source>
        <dbReference type="SAM" id="MobiDB-lite"/>
    </source>
</evidence>